<evidence type="ECO:0008006" key="3">
    <source>
        <dbReference type="Google" id="ProtNLM"/>
    </source>
</evidence>
<dbReference type="InterPro" id="IPR043128">
    <property type="entry name" value="Rev_trsase/Diguanyl_cyclase"/>
</dbReference>
<accession>A0A1B7MGD3</accession>
<protein>
    <recommendedName>
        <fullName evidence="3">Reverse transcriptase/retrotransposon-derived protein RNase H-like domain-containing protein</fullName>
    </recommendedName>
</protein>
<dbReference type="AlphaFoldDB" id="A0A1B7MGD3"/>
<dbReference type="SUPFAM" id="SSF56672">
    <property type="entry name" value="DNA/RNA polymerases"/>
    <property type="match status" value="1"/>
</dbReference>
<dbReference type="Gene3D" id="3.30.70.270">
    <property type="match status" value="1"/>
</dbReference>
<proteinExistence type="predicted"/>
<organism evidence="1 2">
    <name type="scientific">Rhizopogon vinicolor AM-OR11-026</name>
    <dbReference type="NCBI Taxonomy" id="1314800"/>
    <lineage>
        <taxon>Eukaryota</taxon>
        <taxon>Fungi</taxon>
        <taxon>Dikarya</taxon>
        <taxon>Basidiomycota</taxon>
        <taxon>Agaricomycotina</taxon>
        <taxon>Agaricomycetes</taxon>
        <taxon>Agaricomycetidae</taxon>
        <taxon>Boletales</taxon>
        <taxon>Suillineae</taxon>
        <taxon>Rhizopogonaceae</taxon>
        <taxon>Rhizopogon</taxon>
    </lineage>
</organism>
<dbReference type="InterPro" id="IPR043502">
    <property type="entry name" value="DNA/RNA_pol_sf"/>
</dbReference>
<sequence>MNRSGAKVDRALNWKVPTNCDLLRSFIGSVGYLADDIYKVRVLLGVLSEVTGDAIPFRWDFAQQCAFTTVKQYTATCAPHCCVPLVYGREAPPIFMMTDACLGGIGGVVVQGKDW</sequence>
<dbReference type="OrthoDB" id="1750432at2759"/>
<name>A0A1B7MGD3_9AGAM</name>
<keyword evidence="2" id="KW-1185">Reference proteome</keyword>
<dbReference type="InParanoid" id="A0A1B7MGD3"/>
<evidence type="ECO:0000313" key="1">
    <source>
        <dbReference type="EMBL" id="OAX31661.1"/>
    </source>
</evidence>
<gene>
    <name evidence="1" type="ORF">K503DRAFT_703368</name>
</gene>
<evidence type="ECO:0000313" key="2">
    <source>
        <dbReference type="Proteomes" id="UP000092154"/>
    </source>
</evidence>
<reference evidence="1 2" key="1">
    <citation type="submission" date="2016-06" db="EMBL/GenBank/DDBJ databases">
        <title>Comparative genomics of the ectomycorrhizal sister species Rhizopogon vinicolor and Rhizopogon vesiculosus (Basidiomycota: Boletales) reveals a divergence of the mating type B locus.</title>
        <authorList>
            <consortium name="DOE Joint Genome Institute"/>
            <person name="Mujic A.B."/>
            <person name="Kuo A."/>
            <person name="Tritt A."/>
            <person name="Lipzen A."/>
            <person name="Chen C."/>
            <person name="Johnson J."/>
            <person name="Sharma A."/>
            <person name="Barry K."/>
            <person name="Grigoriev I.V."/>
            <person name="Spatafora J.W."/>
        </authorList>
    </citation>
    <scope>NUCLEOTIDE SEQUENCE [LARGE SCALE GENOMIC DNA]</scope>
    <source>
        <strain evidence="1 2">AM-OR11-026</strain>
    </source>
</reference>
<dbReference type="Proteomes" id="UP000092154">
    <property type="component" value="Unassembled WGS sequence"/>
</dbReference>
<dbReference type="STRING" id="1314800.A0A1B7MGD3"/>
<dbReference type="EMBL" id="KV449297">
    <property type="protein sequence ID" value="OAX31661.1"/>
    <property type="molecule type" value="Genomic_DNA"/>
</dbReference>